<comment type="caution">
    <text evidence="2">The sequence shown here is derived from an EMBL/GenBank/DDBJ whole genome shotgun (WGS) entry which is preliminary data.</text>
</comment>
<dbReference type="SUPFAM" id="SSF56300">
    <property type="entry name" value="Metallo-dependent phosphatases"/>
    <property type="match status" value="1"/>
</dbReference>
<dbReference type="AlphaFoldDB" id="A0A9X1L6C2"/>
<feature type="domain" description="Calcineurin-like phosphoesterase" evidence="1">
    <location>
        <begin position="16"/>
        <end position="201"/>
    </location>
</feature>
<dbReference type="InterPro" id="IPR004843">
    <property type="entry name" value="Calcineurin-like_PHP"/>
</dbReference>
<dbReference type="PANTHER" id="PTHR42850:SF4">
    <property type="entry name" value="ZINC-DEPENDENT ENDOPOLYPHOSPHATASE"/>
    <property type="match status" value="1"/>
</dbReference>
<organism evidence="2 3">
    <name type="scientific">Roseicella aerolata</name>
    <dbReference type="NCBI Taxonomy" id="2883479"/>
    <lineage>
        <taxon>Bacteria</taxon>
        <taxon>Pseudomonadati</taxon>
        <taxon>Pseudomonadota</taxon>
        <taxon>Alphaproteobacteria</taxon>
        <taxon>Acetobacterales</taxon>
        <taxon>Roseomonadaceae</taxon>
        <taxon>Roseicella</taxon>
    </lineage>
</organism>
<sequence>MPEFQPAPATLPPGHRVYAIGDVHGCDDRLATLHARVAADLRARPVAEPLLLHLGDYVDRGPDSAGVVARLAAGSPLPGVPMVNLMGNHERTMLDSLAGERASITDWRICGGREALASWGLDADGDPSLWAAGIPVAHLEFLRGLALHHRLGGYLFVHAGLRPGLPLEAQSPDDLLRIRHSFLNSEADFGAVVVHGHSPTRGPVVKANRIGIDTGAVFGRELTCLVLEDDRLAFLQA</sequence>
<dbReference type="EMBL" id="JAJAQI010000003">
    <property type="protein sequence ID" value="MCB4820676.1"/>
    <property type="molecule type" value="Genomic_DNA"/>
</dbReference>
<protein>
    <submittedName>
        <fullName evidence="2">Serine/threonine protein phosphatase</fullName>
    </submittedName>
</protein>
<proteinExistence type="predicted"/>
<dbReference type="Proteomes" id="UP001139311">
    <property type="component" value="Unassembled WGS sequence"/>
</dbReference>
<accession>A0A9X1L6C2</accession>
<evidence type="ECO:0000259" key="1">
    <source>
        <dbReference type="Pfam" id="PF00149"/>
    </source>
</evidence>
<dbReference type="RefSeq" id="WP_226604241.1">
    <property type="nucleotide sequence ID" value="NZ_JAJAQI010000003.1"/>
</dbReference>
<reference evidence="2" key="1">
    <citation type="submission" date="2021-10" db="EMBL/GenBank/DDBJ databases">
        <title>Roseicella aerolatum sp. nov., isolated from aerosols of e-waste dismantling site.</title>
        <authorList>
            <person name="Qin T."/>
        </authorList>
    </citation>
    <scope>NUCLEOTIDE SEQUENCE</scope>
    <source>
        <strain evidence="2">GB24</strain>
    </source>
</reference>
<dbReference type="PANTHER" id="PTHR42850">
    <property type="entry name" value="METALLOPHOSPHOESTERASE"/>
    <property type="match status" value="1"/>
</dbReference>
<name>A0A9X1L6C2_9PROT</name>
<dbReference type="CDD" id="cd00144">
    <property type="entry name" value="MPP_PPP_family"/>
    <property type="match status" value="1"/>
</dbReference>
<dbReference type="InterPro" id="IPR029052">
    <property type="entry name" value="Metallo-depent_PP-like"/>
</dbReference>
<keyword evidence="3" id="KW-1185">Reference proteome</keyword>
<dbReference type="InterPro" id="IPR050126">
    <property type="entry name" value="Ap4A_hydrolase"/>
</dbReference>
<dbReference type="GO" id="GO:0008803">
    <property type="term" value="F:bis(5'-nucleosyl)-tetraphosphatase (symmetrical) activity"/>
    <property type="evidence" value="ECO:0007669"/>
    <property type="project" value="TreeGrafter"/>
</dbReference>
<gene>
    <name evidence="2" type="ORF">LHA35_02880</name>
</gene>
<dbReference type="Gene3D" id="3.60.21.10">
    <property type="match status" value="1"/>
</dbReference>
<evidence type="ECO:0000313" key="2">
    <source>
        <dbReference type="EMBL" id="MCB4820676.1"/>
    </source>
</evidence>
<dbReference type="GO" id="GO:0005737">
    <property type="term" value="C:cytoplasm"/>
    <property type="evidence" value="ECO:0007669"/>
    <property type="project" value="TreeGrafter"/>
</dbReference>
<dbReference type="GO" id="GO:0110154">
    <property type="term" value="P:RNA decapping"/>
    <property type="evidence" value="ECO:0007669"/>
    <property type="project" value="TreeGrafter"/>
</dbReference>
<evidence type="ECO:0000313" key="3">
    <source>
        <dbReference type="Proteomes" id="UP001139311"/>
    </source>
</evidence>
<dbReference type="GO" id="GO:0016791">
    <property type="term" value="F:phosphatase activity"/>
    <property type="evidence" value="ECO:0007669"/>
    <property type="project" value="TreeGrafter"/>
</dbReference>
<dbReference type="Pfam" id="PF00149">
    <property type="entry name" value="Metallophos"/>
    <property type="match status" value="1"/>
</dbReference>